<dbReference type="EMBL" id="JAIWYP010000011">
    <property type="protein sequence ID" value="KAH3737223.1"/>
    <property type="molecule type" value="Genomic_DNA"/>
</dbReference>
<comment type="caution">
    <text evidence="1">The sequence shown here is derived from an EMBL/GenBank/DDBJ whole genome shotgun (WGS) entry which is preliminary data.</text>
</comment>
<reference evidence="1" key="1">
    <citation type="journal article" date="2019" name="bioRxiv">
        <title>The Genome of the Zebra Mussel, Dreissena polymorpha: A Resource for Invasive Species Research.</title>
        <authorList>
            <person name="McCartney M.A."/>
            <person name="Auch B."/>
            <person name="Kono T."/>
            <person name="Mallez S."/>
            <person name="Zhang Y."/>
            <person name="Obille A."/>
            <person name="Becker A."/>
            <person name="Abrahante J.E."/>
            <person name="Garbe J."/>
            <person name="Badalamenti J.P."/>
            <person name="Herman A."/>
            <person name="Mangelson H."/>
            <person name="Liachko I."/>
            <person name="Sullivan S."/>
            <person name="Sone E.D."/>
            <person name="Koren S."/>
            <person name="Silverstein K.A.T."/>
            <person name="Beckman K.B."/>
            <person name="Gohl D.M."/>
        </authorList>
    </citation>
    <scope>NUCLEOTIDE SEQUENCE</scope>
    <source>
        <strain evidence="1">Duluth1</strain>
        <tissue evidence="1">Whole animal</tissue>
    </source>
</reference>
<keyword evidence="2" id="KW-1185">Reference proteome</keyword>
<gene>
    <name evidence="1" type="ORF">DPMN_043805</name>
</gene>
<protein>
    <submittedName>
        <fullName evidence="1">Uncharacterized protein</fullName>
    </submittedName>
</protein>
<evidence type="ECO:0000313" key="1">
    <source>
        <dbReference type="EMBL" id="KAH3737223.1"/>
    </source>
</evidence>
<reference evidence="1" key="2">
    <citation type="submission" date="2020-11" db="EMBL/GenBank/DDBJ databases">
        <authorList>
            <person name="McCartney M.A."/>
            <person name="Auch B."/>
            <person name="Kono T."/>
            <person name="Mallez S."/>
            <person name="Becker A."/>
            <person name="Gohl D.M."/>
            <person name="Silverstein K.A.T."/>
            <person name="Koren S."/>
            <person name="Bechman K.B."/>
            <person name="Herman A."/>
            <person name="Abrahante J.E."/>
            <person name="Garbe J."/>
        </authorList>
    </citation>
    <scope>NUCLEOTIDE SEQUENCE</scope>
    <source>
        <strain evidence="1">Duluth1</strain>
        <tissue evidence="1">Whole animal</tissue>
    </source>
</reference>
<dbReference type="Proteomes" id="UP000828390">
    <property type="component" value="Unassembled WGS sequence"/>
</dbReference>
<name>A0A9D4D4Q4_DREPO</name>
<evidence type="ECO:0000313" key="2">
    <source>
        <dbReference type="Proteomes" id="UP000828390"/>
    </source>
</evidence>
<organism evidence="1 2">
    <name type="scientific">Dreissena polymorpha</name>
    <name type="common">Zebra mussel</name>
    <name type="synonym">Mytilus polymorpha</name>
    <dbReference type="NCBI Taxonomy" id="45954"/>
    <lineage>
        <taxon>Eukaryota</taxon>
        <taxon>Metazoa</taxon>
        <taxon>Spiralia</taxon>
        <taxon>Lophotrochozoa</taxon>
        <taxon>Mollusca</taxon>
        <taxon>Bivalvia</taxon>
        <taxon>Autobranchia</taxon>
        <taxon>Heteroconchia</taxon>
        <taxon>Euheterodonta</taxon>
        <taxon>Imparidentia</taxon>
        <taxon>Neoheterodontei</taxon>
        <taxon>Myida</taxon>
        <taxon>Dreissenoidea</taxon>
        <taxon>Dreissenidae</taxon>
        <taxon>Dreissena</taxon>
    </lineage>
</organism>
<sequence>MYWEHKEVRLRESLDRLLVALAFVVLPELLGTRFPVGEAVTDEASVHLCVADLAQLLGRHAEMAERKVPALKRITL</sequence>
<proteinExistence type="predicted"/>
<dbReference type="AlphaFoldDB" id="A0A9D4D4Q4"/>
<accession>A0A9D4D4Q4</accession>